<feature type="region of interest" description="Disordered" evidence="7">
    <location>
        <begin position="103"/>
        <end position="125"/>
    </location>
</feature>
<dbReference type="STRING" id="50376.A0A517L7J0"/>
<proteinExistence type="inferred from homology"/>
<evidence type="ECO:0000256" key="1">
    <source>
        <dbReference type="ARBA" id="ARBA00004141"/>
    </source>
</evidence>
<dbReference type="OrthoDB" id="430207at2759"/>
<dbReference type="GO" id="GO:0005739">
    <property type="term" value="C:mitochondrion"/>
    <property type="evidence" value="ECO:0007669"/>
    <property type="project" value="TreeGrafter"/>
</dbReference>
<dbReference type="AlphaFoldDB" id="A0A517L7J0"/>
<keyword evidence="3 6" id="KW-0812">Transmembrane</keyword>
<dbReference type="GO" id="GO:0016020">
    <property type="term" value="C:membrane"/>
    <property type="evidence" value="ECO:0007669"/>
    <property type="project" value="UniProtKB-SubCell"/>
</dbReference>
<feature type="transmembrane region" description="Helical" evidence="6">
    <location>
        <begin position="165"/>
        <end position="185"/>
    </location>
</feature>
<keyword evidence="9" id="KW-1185">Reference proteome</keyword>
<feature type="region of interest" description="Disordered" evidence="7">
    <location>
        <begin position="14"/>
        <end position="52"/>
    </location>
</feature>
<keyword evidence="4 6" id="KW-1133">Transmembrane helix</keyword>
<comment type="subcellular location">
    <subcellularLocation>
        <location evidence="1">Membrane</location>
        <topology evidence="1">Multi-pass membrane protein</topology>
    </subcellularLocation>
</comment>
<accession>A0A517L7J0</accession>
<dbReference type="EMBL" id="CP042190">
    <property type="protein sequence ID" value="QDS71600.1"/>
    <property type="molecule type" value="Genomic_DNA"/>
</dbReference>
<feature type="compositionally biased region" description="Low complexity" evidence="7">
    <location>
        <begin position="108"/>
        <end position="125"/>
    </location>
</feature>
<feature type="transmembrane region" description="Helical" evidence="6">
    <location>
        <begin position="76"/>
        <end position="94"/>
    </location>
</feature>
<evidence type="ECO:0000256" key="2">
    <source>
        <dbReference type="ARBA" id="ARBA00006824"/>
    </source>
</evidence>
<evidence type="ECO:0000313" key="8">
    <source>
        <dbReference type="EMBL" id="QDS71600.1"/>
    </source>
</evidence>
<name>A0A517L7J0_9PEZI</name>
<reference evidence="8 9" key="1">
    <citation type="submission" date="2019-07" db="EMBL/GenBank/DDBJ databases">
        <title>Finished genome of Venturia effusa.</title>
        <authorList>
            <person name="Young C.A."/>
            <person name="Cox M.P."/>
            <person name="Ganley A.R.D."/>
            <person name="David W.J."/>
        </authorList>
    </citation>
    <scope>NUCLEOTIDE SEQUENCE [LARGE SCALE GENOMIC DNA]</scope>
    <source>
        <strain evidence="9">albino</strain>
    </source>
</reference>
<evidence type="ECO:0000313" key="9">
    <source>
        <dbReference type="Proteomes" id="UP000316270"/>
    </source>
</evidence>
<evidence type="ECO:0000256" key="7">
    <source>
        <dbReference type="SAM" id="MobiDB-lite"/>
    </source>
</evidence>
<evidence type="ECO:0000256" key="5">
    <source>
        <dbReference type="ARBA" id="ARBA00023136"/>
    </source>
</evidence>
<sequence length="281" mass="31340">MFLARRLLKRPPQFAASRWNSTHEQPPAPKQPTSTNFNQHGPTTTPTSEQKTIPGPIWVWTQPLNSYSRVHKRRPYTVQIVSTLIIYFFGDMAAQSINPTLRDEIDGTASSSSSSSPSSPTAASAYDPQRTVRALLIGTIAAIPGYHWFLFLARNFNYSSKPGSILIKVIVNQMIFTPVFNSYFFGMQSALSGAGLEEIVERIRNTVPTSWKNSWKLWPVVTAFSFTFVRVELRGLFAGVIAIGWQTYLSILNQRAAKMERSEHTLGKVEPKSGTQVAAKA</sequence>
<feature type="transmembrane region" description="Helical" evidence="6">
    <location>
        <begin position="134"/>
        <end position="153"/>
    </location>
</feature>
<dbReference type="PANTHER" id="PTHR11266">
    <property type="entry name" value="PEROXISOMAL MEMBRANE PROTEIN 2, PXMP2 MPV17"/>
    <property type="match status" value="1"/>
</dbReference>
<dbReference type="Pfam" id="PF04117">
    <property type="entry name" value="Mpv17_PMP22"/>
    <property type="match status" value="1"/>
</dbReference>
<evidence type="ECO:0000256" key="4">
    <source>
        <dbReference type="ARBA" id="ARBA00022989"/>
    </source>
</evidence>
<protein>
    <recommendedName>
        <fullName evidence="10">Protein required for ethanol metabolism</fullName>
    </recommendedName>
</protein>
<keyword evidence="5 6" id="KW-0472">Membrane</keyword>
<evidence type="ECO:0000256" key="6">
    <source>
        <dbReference type="RuleBase" id="RU363053"/>
    </source>
</evidence>
<feature type="compositionally biased region" description="Polar residues" evidence="7">
    <location>
        <begin position="31"/>
        <end position="51"/>
    </location>
</feature>
<dbReference type="InterPro" id="IPR007248">
    <property type="entry name" value="Mpv17_PMP22"/>
</dbReference>
<organism evidence="8 9">
    <name type="scientific">Venturia effusa</name>
    <dbReference type="NCBI Taxonomy" id="50376"/>
    <lineage>
        <taxon>Eukaryota</taxon>
        <taxon>Fungi</taxon>
        <taxon>Dikarya</taxon>
        <taxon>Ascomycota</taxon>
        <taxon>Pezizomycotina</taxon>
        <taxon>Dothideomycetes</taxon>
        <taxon>Pleosporomycetidae</taxon>
        <taxon>Venturiales</taxon>
        <taxon>Venturiaceae</taxon>
        <taxon>Venturia</taxon>
    </lineage>
</organism>
<comment type="similarity">
    <text evidence="2 6">Belongs to the peroxisomal membrane protein PXMP2/4 family.</text>
</comment>
<dbReference type="PANTHER" id="PTHR11266:SF113">
    <property type="entry name" value="MEMBRANE PROTEIN, MPV17_PMP22 FAMILY, PUTATIVE (AFU_ORTHOLOGUE AFUA_1G13840)-RELATED"/>
    <property type="match status" value="1"/>
</dbReference>
<evidence type="ECO:0008006" key="10">
    <source>
        <dbReference type="Google" id="ProtNLM"/>
    </source>
</evidence>
<dbReference type="Proteomes" id="UP000316270">
    <property type="component" value="Chromosome 6"/>
</dbReference>
<feature type="transmembrane region" description="Helical" evidence="6">
    <location>
        <begin position="233"/>
        <end position="252"/>
    </location>
</feature>
<gene>
    <name evidence="8" type="ORF">FKW77_006369</name>
</gene>
<evidence type="ECO:0000256" key="3">
    <source>
        <dbReference type="ARBA" id="ARBA00022692"/>
    </source>
</evidence>